<dbReference type="EMBL" id="NBNE01001539">
    <property type="protein sequence ID" value="OWZ13600.1"/>
    <property type="molecule type" value="Genomic_DNA"/>
</dbReference>
<proteinExistence type="predicted"/>
<comment type="caution">
    <text evidence="1">The sequence shown here is derived from an EMBL/GenBank/DDBJ whole genome shotgun (WGS) entry which is preliminary data.</text>
</comment>
<evidence type="ECO:0000313" key="1">
    <source>
        <dbReference type="EMBL" id="OWZ13600.1"/>
    </source>
</evidence>
<keyword evidence="2" id="KW-1185">Reference proteome</keyword>
<organism evidence="1 2">
    <name type="scientific">Phytophthora megakarya</name>
    <dbReference type="NCBI Taxonomy" id="4795"/>
    <lineage>
        <taxon>Eukaryota</taxon>
        <taxon>Sar</taxon>
        <taxon>Stramenopiles</taxon>
        <taxon>Oomycota</taxon>
        <taxon>Peronosporomycetes</taxon>
        <taxon>Peronosporales</taxon>
        <taxon>Peronosporaceae</taxon>
        <taxon>Phytophthora</taxon>
    </lineage>
</organism>
<name>A0A225W9V4_9STRA</name>
<reference evidence="2" key="1">
    <citation type="submission" date="2017-03" db="EMBL/GenBank/DDBJ databases">
        <title>Phytopthora megakarya and P. palmivora, two closely related causual agents of cacao black pod achieved similar genome size and gene model numbers by different mechanisms.</title>
        <authorList>
            <person name="Ali S."/>
            <person name="Shao J."/>
            <person name="Larry D.J."/>
            <person name="Kronmiller B."/>
            <person name="Shen D."/>
            <person name="Strem M.D."/>
            <person name="Melnick R.L."/>
            <person name="Guiltinan M.J."/>
            <person name="Tyler B.M."/>
            <person name="Meinhardt L.W."/>
            <person name="Bailey B.A."/>
        </authorList>
    </citation>
    <scope>NUCLEOTIDE SEQUENCE [LARGE SCALE GENOMIC DNA]</scope>
    <source>
        <strain evidence="2">zdho120</strain>
    </source>
</reference>
<evidence type="ECO:0008006" key="3">
    <source>
        <dbReference type="Google" id="ProtNLM"/>
    </source>
</evidence>
<protein>
    <recommendedName>
        <fullName evidence="3">Reverse transcriptase</fullName>
    </recommendedName>
</protein>
<dbReference type="AlphaFoldDB" id="A0A225W9V4"/>
<dbReference type="Proteomes" id="UP000198211">
    <property type="component" value="Unassembled WGS sequence"/>
</dbReference>
<gene>
    <name evidence="1" type="ORF">PHMEG_00013044</name>
</gene>
<evidence type="ECO:0000313" key="2">
    <source>
        <dbReference type="Proteomes" id="UP000198211"/>
    </source>
</evidence>
<accession>A0A225W9V4</accession>
<sequence>MILSKHNLAAPILRKHVSRQECLERQDPALKTRRLEEARAANLTYDRCYTSPRRGELER</sequence>